<feature type="region of interest" description="Disordered" evidence="1">
    <location>
        <begin position="124"/>
        <end position="162"/>
    </location>
</feature>
<dbReference type="Proteomes" id="UP001603857">
    <property type="component" value="Unassembled WGS sequence"/>
</dbReference>
<dbReference type="AlphaFoldDB" id="A0ABD1ME85"/>
<name>A0ABD1ME85_9FABA</name>
<proteinExistence type="predicted"/>
<gene>
    <name evidence="2" type="ORF">Fmac_015320</name>
</gene>
<keyword evidence="3" id="KW-1185">Reference proteome</keyword>
<evidence type="ECO:0000313" key="2">
    <source>
        <dbReference type="EMBL" id="KAL2334107.1"/>
    </source>
</evidence>
<protein>
    <submittedName>
        <fullName evidence="2">Uncharacterized protein</fullName>
    </submittedName>
</protein>
<comment type="caution">
    <text evidence="2">The sequence shown here is derived from an EMBL/GenBank/DDBJ whole genome shotgun (WGS) entry which is preliminary data.</text>
</comment>
<organism evidence="2 3">
    <name type="scientific">Flemingia macrophylla</name>
    <dbReference type="NCBI Taxonomy" id="520843"/>
    <lineage>
        <taxon>Eukaryota</taxon>
        <taxon>Viridiplantae</taxon>
        <taxon>Streptophyta</taxon>
        <taxon>Embryophyta</taxon>
        <taxon>Tracheophyta</taxon>
        <taxon>Spermatophyta</taxon>
        <taxon>Magnoliopsida</taxon>
        <taxon>eudicotyledons</taxon>
        <taxon>Gunneridae</taxon>
        <taxon>Pentapetalae</taxon>
        <taxon>rosids</taxon>
        <taxon>fabids</taxon>
        <taxon>Fabales</taxon>
        <taxon>Fabaceae</taxon>
        <taxon>Papilionoideae</taxon>
        <taxon>50 kb inversion clade</taxon>
        <taxon>NPAAA clade</taxon>
        <taxon>indigoferoid/millettioid clade</taxon>
        <taxon>Phaseoleae</taxon>
        <taxon>Flemingia</taxon>
    </lineage>
</organism>
<reference evidence="2 3" key="1">
    <citation type="submission" date="2024-08" db="EMBL/GenBank/DDBJ databases">
        <title>Insights into the chromosomal genome structure of Flemingia macrophylla.</title>
        <authorList>
            <person name="Ding Y."/>
            <person name="Zhao Y."/>
            <person name="Bi W."/>
            <person name="Wu M."/>
            <person name="Zhao G."/>
            <person name="Gong Y."/>
            <person name="Li W."/>
            <person name="Zhang P."/>
        </authorList>
    </citation>
    <scope>NUCLEOTIDE SEQUENCE [LARGE SCALE GENOMIC DNA]</scope>
    <source>
        <strain evidence="2">DYQJB</strain>
        <tissue evidence="2">Leaf</tissue>
    </source>
</reference>
<accession>A0ABD1ME85</accession>
<sequence length="162" mass="17224">MAPDSEQFSARNDAIVVRGVQDVATYTSSEARKLEGNLDALMNLVTQLAANQKPASVSRVCGICFSNDHHTSVCPSSQQSGVDEHPEVYALEGKVDALVNLVTQLAANQKPTSVATVCTIRSSNDHHTSGCPSSQQSGVDEHPEAYAANIYSRPPQQKGQGT</sequence>
<evidence type="ECO:0000313" key="3">
    <source>
        <dbReference type="Proteomes" id="UP001603857"/>
    </source>
</evidence>
<dbReference type="EMBL" id="JBGMDY010000005">
    <property type="protein sequence ID" value="KAL2334107.1"/>
    <property type="molecule type" value="Genomic_DNA"/>
</dbReference>
<evidence type="ECO:0000256" key="1">
    <source>
        <dbReference type="SAM" id="MobiDB-lite"/>
    </source>
</evidence>